<dbReference type="Gene3D" id="3.30.450.40">
    <property type="match status" value="1"/>
</dbReference>
<keyword evidence="2" id="KW-0456">Lyase</keyword>
<evidence type="ECO:0000313" key="2">
    <source>
        <dbReference type="EMBL" id="SFV50575.1"/>
    </source>
</evidence>
<dbReference type="Pfam" id="PF01590">
    <property type="entry name" value="GAF"/>
    <property type="match status" value="1"/>
</dbReference>
<sequence>MKLFNEIASFGKQLTALDSMENTLELISEEAKRLSKAERCSIFMVDNQDHILWTKLNNGIGRIVIGLDSGIVGDTYVKKEGQIVNDPYADSRFLPGIDKKSGFITKNMLTVPIFNSKREIMGVMQLLNKPQLDFDEKDLEILTFLANYVSGSLEIVLMSDR</sequence>
<gene>
    <name evidence="2" type="ORF">MNB_SM-4-419</name>
</gene>
<dbReference type="EMBL" id="FPHF01000011">
    <property type="protein sequence ID" value="SFV50575.1"/>
    <property type="molecule type" value="Genomic_DNA"/>
</dbReference>
<protein>
    <submittedName>
        <fullName evidence="2">Adenylate cyclase</fullName>
        <ecNumber evidence="2">4.6.1.1</ecNumber>
    </submittedName>
</protein>
<accession>A0A1W1BAS3</accession>
<dbReference type="EC" id="4.6.1.1" evidence="2"/>
<dbReference type="SUPFAM" id="SSF55781">
    <property type="entry name" value="GAF domain-like"/>
    <property type="match status" value="1"/>
</dbReference>
<dbReference type="InterPro" id="IPR029016">
    <property type="entry name" value="GAF-like_dom_sf"/>
</dbReference>
<evidence type="ECO:0000259" key="1">
    <source>
        <dbReference type="SMART" id="SM00065"/>
    </source>
</evidence>
<proteinExistence type="predicted"/>
<dbReference type="InterPro" id="IPR003018">
    <property type="entry name" value="GAF"/>
</dbReference>
<dbReference type="AlphaFoldDB" id="A0A1W1BAS3"/>
<organism evidence="2">
    <name type="scientific">hydrothermal vent metagenome</name>
    <dbReference type="NCBI Taxonomy" id="652676"/>
    <lineage>
        <taxon>unclassified sequences</taxon>
        <taxon>metagenomes</taxon>
        <taxon>ecological metagenomes</taxon>
    </lineage>
</organism>
<reference evidence="2" key="1">
    <citation type="submission" date="2016-10" db="EMBL/GenBank/DDBJ databases">
        <authorList>
            <person name="de Groot N.N."/>
        </authorList>
    </citation>
    <scope>NUCLEOTIDE SEQUENCE</scope>
</reference>
<dbReference type="GO" id="GO:0004016">
    <property type="term" value="F:adenylate cyclase activity"/>
    <property type="evidence" value="ECO:0007669"/>
    <property type="project" value="UniProtKB-EC"/>
</dbReference>
<feature type="domain" description="GAF" evidence="1">
    <location>
        <begin position="19"/>
        <end position="161"/>
    </location>
</feature>
<name>A0A1W1BAS3_9ZZZZ</name>
<dbReference type="SMART" id="SM00065">
    <property type="entry name" value="GAF"/>
    <property type="match status" value="1"/>
</dbReference>